<evidence type="ECO:0000256" key="1">
    <source>
        <dbReference type="SAM" id="Phobius"/>
    </source>
</evidence>
<comment type="caution">
    <text evidence="2">The sequence shown here is derived from an EMBL/GenBank/DDBJ whole genome shotgun (WGS) entry which is preliminary data.</text>
</comment>
<dbReference type="EMBL" id="MU128913">
    <property type="protein sequence ID" value="KAF9520194.1"/>
    <property type="molecule type" value="Genomic_DNA"/>
</dbReference>
<keyword evidence="1" id="KW-0472">Membrane</keyword>
<proteinExistence type="predicted"/>
<reference evidence="2" key="1">
    <citation type="journal article" date="2020" name="Nat. Commun.">
        <title>Large-scale genome sequencing of mycorrhizal fungi provides insights into the early evolution of symbiotic traits.</title>
        <authorList>
            <person name="Miyauchi S."/>
            <person name="Kiss E."/>
            <person name="Kuo A."/>
            <person name="Drula E."/>
            <person name="Kohler A."/>
            <person name="Sanchez-Garcia M."/>
            <person name="Morin E."/>
            <person name="Andreopoulos B."/>
            <person name="Barry K.W."/>
            <person name="Bonito G."/>
            <person name="Buee M."/>
            <person name="Carver A."/>
            <person name="Chen C."/>
            <person name="Cichocki N."/>
            <person name="Clum A."/>
            <person name="Culley D."/>
            <person name="Crous P.W."/>
            <person name="Fauchery L."/>
            <person name="Girlanda M."/>
            <person name="Hayes R.D."/>
            <person name="Keri Z."/>
            <person name="LaButti K."/>
            <person name="Lipzen A."/>
            <person name="Lombard V."/>
            <person name="Magnuson J."/>
            <person name="Maillard F."/>
            <person name="Murat C."/>
            <person name="Nolan M."/>
            <person name="Ohm R.A."/>
            <person name="Pangilinan J."/>
            <person name="Pereira M.F."/>
            <person name="Perotto S."/>
            <person name="Peter M."/>
            <person name="Pfister S."/>
            <person name="Riley R."/>
            <person name="Sitrit Y."/>
            <person name="Stielow J.B."/>
            <person name="Szollosi G."/>
            <person name="Zifcakova L."/>
            <person name="Stursova M."/>
            <person name="Spatafora J.W."/>
            <person name="Tedersoo L."/>
            <person name="Vaario L.M."/>
            <person name="Yamada A."/>
            <person name="Yan M."/>
            <person name="Wang P."/>
            <person name="Xu J."/>
            <person name="Bruns T."/>
            <person name="Baldrian P."/>
            <person name="Vilgalys R."/>
            <person name="Dunand C."/>
            <person name="Henrissat B."/>
            <person name="Grigoriev I.V."/>
            <person name="Hibbett D."/>
            <person name="Nagy L.G."/>
            <person name="Martin F.M."/>
        </authorList>
    </citation>
    <scope>NUCLEOTIDE SEQUENCE</scope>
    <source>
        <strain evidence="2">UP504</strain>
    </source>
</reference>
<sequence length="58" mass="6327">MIPSLDSAFAVFIYIRVVPCIIVIPAVTYRIYLVGTLAAMPSNTQNMHASIAAFNPRS</sequence>
<name>A0A9P6E1W1_9AGAM</name>
<evidence type="ECO:0000313" key="3">
    <source>
        <dbReference type="Proteomes" id="UP000886523"/>
    </source>
</evidence>
<keyword evidence="1" id="KW-0812">Transmembrane</keyword>
<feature type="transmembrane region" description="Helical" evidence="1">
    <location>
        <begin position="12"/>
        <end position="32"/>
    </location>
</feature>
<organism evidence="2 3">
    <name type="scientific">Hydnum rufescens UP504</name>
    <dbReference type="NCBI Taxonomy" id="1448309"/>
    <lineage>
        <taxon>Eukaryota</taxon>
        <taxon>Fungi</taxon>
        <taxon>Dikarya</taxon>
        <taxon>Basidiomycota</taxon>
        <taxon>Agaricomycotina</taxon>
        <taxon>Agaricomycetes</taxon>
        <taxon>Cantharellales</taxon>
        <taxon>Hydnaceae</taxon>
        <taxon>Hydnum</taxon>
    </lineage>
</organism>
<dbReference type="AlphaFoldDB" id="A0A9P6E1W1"/>
<accession>A0A9P6E1W1</accession>
<dbReference type="Proteomes" id="UP000886523">
    <property type="component" value="Unassembled WGS sequence"/>
</dbReference>
<keyword evidence="1" id="KW-1133">Transmembrane helix</keyword>
<keyword evidence="3" id="KW-1185">Reference proteome</keyword>
<gene>
    <name evidence="2" type="ORF">BS47DRAFT_1336156</name>
</gene>
<protein>
    <submittedName>
        <fullName evidence="2">Uncharacterized protein</fullName>
    </submittedName>
</protein>
<evidence type="ECO:0000313" key="2">
    <source>
        <dbReference type="EMBL" id="KAF9520194.1"/>
    </source>
</evidence>